<dbReference type="InterPro" id="IPR048279">
    <property type="entry name" value="MdtK-like"/>
</dbReference>
<feature type="transmembrane region" description="Helical" evidence="7">
    <location>
        <begin position="94"/>
        <end position="115"/>
    </location>
</feature>
<dbReference type="GO" id="GO:0015297">
    <property type="term" value="F:antiporter activity"/>
    <property type="evidence" value="ECO:0007669"/>
    <property type="project" value="InterPro"/>
</dbReference>
<evidence type="ECO:0000256" key="6">
    <source>
        <dbReference type="ARBA" id="ARBA00023136"/>
    </source>
</evidence>
<evidence type="ECO:0000313" key="8">
    <source>
        <dbReference type="EMBL" id="HJC33633.1"/>
    </source>
</evidence>
<dbReference type="InterPro" id="IPR052031">
    <property type="entry name" value="Membrane_Transporter-Flippase"/>
</dbReference>
<feature type="transmembrane region" description="Helical" evidence="7">
    <location>
        <begin position="135"/>
        <end position="154"/>
    </location>
</feature>
<comment type="subcellular location">
    <subcellularLocation>
        <location evidence="1">Cell membrane</location>
        <topology evidence="1">Multi-pass membrane protein</topology>
    </subcellularLocation>
</comment>
<dbReference type="GO" id="GO:0042910">
    <property type="term" value="F:xenobiotic transmembrane transporter activity"/>
    <property type="evidence" value="ECO:0007669"/>
    <property type="project" value="InterPro"/>
</dbReference>
<evidence type="ECO:0000256" key="2">
    <source>
        <dbReference type="ARBA" id="ARBA00022448"/>
    </source>
</evidence>
<feature type="transmembrane region" description="Helical" evidence="7">
    <location>
        <begin position="46"/>
        <end position="73"/>
    </location>
</feature>
<evidence type="ECO:0000256" key="3">
    <source>
        <dbReference type="ARBA" id="ARBA00022475"/>
    </source>
</evidence>
<dbReference type="PANTHER" id="PTHR43549:SF3">
    <property type="entry name" value="MULTIDRUG RESISTANCE PROTEIN YPNP-RELATED"/>
    <property type="match status" value="1"/>
</dbReference>
<keyword evidence="5 7" id="KW-1133">Transmembrane helix</keyword>
<keyword evidence="3" id="KW-1003">Cell membrane</keyword>
<sequence length="457" mass="48801">MKAVQQDMTSGKPMKIIINFTLPIFIGNVFQQFYNMADAVIVGKFVGTGALAAVGSTGTIMFLIYGFVVGMTAGFTVLTAQKFGAGDMHAMRRTVAGASILSLIIGAVLTAAFMILMKPWLTVMNTPEDIFADAYAYIMIISGGILAQMLYNLLASILRALGNSKVPLYFLILSALLNIVLDLVLIIVFHMGAAGAAVATVISQGVSGLLCLVYIIKKVPMLRMSREDWHPSGMLLKTQIRIGIPMALQYSITAIGTMMVQSSLNILGSTLVAAYTAAGKIEQVVTQAYVAMGTTMATYGAQNMGAGNVPRIRQGFKACTVIGIVYAVVSAALVMTVGKYMTYLFVSEDVGVIMDSVNIYLWCVGIFFIPLAVVNIYRNGIQGLGYGLLPMMAGVAELVGRGVVAVIAAGRKSYLGVCLASPAAWVLASVLLIAMYYYIVKIDLKKIFPDRKAGNDI</sequence>
<feature type="transmembrane region" description="Helical" evidence="7">
    <location>
        <begin position="166"/>
        <end position="189"/>
    </location>
</feature>
<reference evidence="8" key="1">
    <citation type="journal article" date="2021" name="PeerJ">
        <title>Extensive microbial diversity within the chicken gut microbiome revealed by metagenomics and culture.</title>
        <authorList>
            <person name="Gilroy R."/>
            <person name="Ravi A."/>
            <person name="Getino M."/>
            <person name="Pursley I."/>
            <person name="Horton D.L."/>
            <person name="Alikhan N.F."/>
            <person name="Baker D."/>
            <person name="Gharbi K."/>
            <person name="Hall N."/>
            <person name="Watson M."/>
            <person name="Adriaenssens E.M."/>
            <person name="Foster-Nyarko E."/>
            <person name="Jarju S."/>
            <person name="Secka A."/>
            <person name="Antonio M."/>
            <person name="Oren A."/>
            <person name="Chaudhuri R.R."/>
            <person name="La Ragione R."/>
            <person name="Hildebrand F."/>
            <person name="Pallen M.J."/>
        </authorList>
    </citation>
    <scope>NUCLEOTIDE SEQUENCE</scope>
    <source>
        <strain evidence="8">ChiW19-954</strain>
    </source>
</reference>
<feature type="transmembrane region" description="Helical" evidence="7">
    <location>
        <begin position="414"/>
        <end position="439"/>
    </location>
</feature>
<dbReference type="GO" id="GO:0005886">
    <property type="term" value="C:plasma membrane"/>
    <property type="evidence" value="ECO:0007669"/>
    <property type="project" value="UniProtKB-SubCell"/>
</dbReference>
<protein>
    <submittedName>
        <fullName evidence="8">MATE family efflux transporter</fullName>
    </submittedName>
</protein>
<dbReference type="AlphaFoldDB" id="A0A9D2NN15"/>
<dbReference type="PIRSF" id="PIRSF006603">
    <property type="entry name" value="DinF"/>
    <property type="match status" value="1"/>
</dbReference>
<keyword evidence="6 7" id="KW-0472">Membrane</keyword>
<evidence type="ECO:0000256" key="7">
    <source>
        <dbReference type="SAM" id="Phobius"/>
    </source>
</evidence>
<evidence type="ECO:0000313" key="9">
    <source>
        <dbReference type="Proteomes" id="UP000823890"/>
    </source>
</evidence>
<evidence type="ECO:0000256" key="5">
    <source>
        <dbReference type="ARBA" id="ARBA00022989"/>
    </source>
</evidence>
<dbReference type="CDD" id="cd13138">
    <property type="entry name" value="MATE_yoeA_like"/>
    <property type="match status" value="1"/>
</dbReference>
<keyword evidence="4 7" id="KW-0812">Transmembrane</keyword>
<keyword evidence="2" id="KW-0813">Transport</keyword>
<evidence type="ECO:0000256" key="1">
    <source>
        <dbReference type="ARBA" id="ARBA00004651"/>
    </source>
</evidence>
<dbReference type="EMBL" id="DWWO01000040">
    <property type="protein sequence ID" value="HJC33633.1"/>
    <property type="molecule type" value="Genomic_DNA"/>
</dbReference>
<organism evidence="8 9">
    <name type="scientific">Candidatus Mediterraneibacter faecipullorum</name>
    <dbReference type="NCBI Taxonomy" id="2838670"/>
    <lineage>
        <taxon>Bacteria</taxon>
        <taxon>Bacillati</taxon>
        <taxon>Bacillota</taxon>
        <taxon>Clostridia</taxon>
        <taxon>Lachnospirales</taxon>
        <taxon>Lachnospiraceae</taxon>
        <taxon>Mediterraneibacter</taxon>
    </lineage>
</organism>
<feature type="transmembrane region" description="Helical" evidence="7">
    <location>
        <begin position="16"/>
        <end position="34"/>
    </location>
</feature>
<dbReference type="NCBIfam" id="TIGR00797">
    <property type="entry name" value="matE"/>
    <property type="match status" value="1"/>
</dbReference>
<proteinExistence type="predicted"/>
<feature type="transmembrane region" description="Helical" evidence="7">
    <location>
        <begin position="318"/>
        <end position="337"/>
    </location>
</feature>
<comment type="caution">
    <text evidence="8">The sequence shown here is derived from an EMBL/GenBank/DDBJ whole genome shotgun (WGS) entry which is preliminary data.</text>
</comment>
<feature type="transmembrane region" description="Helical" evidence="7">
    <location>
        <begin position="384"/>
        <end position="408"/>
    </location>
</feature>
<evidence type="ECO:0000256" key="4">
    <source>
        <dbReference type="ARBA" id="ARBA00022692"/>
    </source>
</evidence>
<dbReference type="InterPro" id="IPR002528">
    <property type="entry name" value="MATE_fam"/>
</dbReference>
<feature type="transmembrane region" description="Helical" evidence="7">
    <location>
        <begin position="195"/>
        <end position="216"/>
    </location>
</feature>
<dbReference type="Proteomes" id="UP000823890">
    <property type="component" value="Unassembled WGS sequence"/>
</dbReference>
<name>A0A9D2NN15_9FIRM</name>
<feature type="transmembrane region" description="Helical" evidence="7">
    <location>
        <begin position="357"/>
        <end position="377"/>
    </location>
</feature>
<dbReference type="PANTHER" id="PTHR43549">
    <property type="entry name" value="MULTIDRUG RESISTANCE PROTEIN YPNP-RELATED"/>
    <property type="match status" value="1"/>
</dbReference>
<reference evidence="8" key="2">
    <citation type="submission" date="2021-04" db="EMBL/GenBank/DDBJ databases">
        <authorList>
            <person name="Gilroy R."/>
        </authorList>
    </citation>
    <scope>NUCLEOTIDE SEQUENCE</scope>
    <source>
        <strain evidence="8">ChiW19-954</strain>
    </source>
</reference>
<dbReference type="Pfam" id="PF01554">
    <property type="entry name" value="MatE"/>
    <property type="match status" value="2"/>
</dbReference>
<accession>A0A9D2NN15</accession>
<gene>
    <name evidence="8" type="ORF">H9758_03470</name>
</gene>